<feature type="transmembrane region" description="Helical" evidence="9">
    <location>
        <begin position="890"/>
        <end position="913"/>
    </location>
</feature>
<feature type="region of interest" description="Disordered" evidence="8">
    <location>
        <begin position="1466"/>
        <end position="1490"/>
    </location>
</feature>
<keyword evidence="5" id="KW-0067">ATP-binding</keyword>
<dbReference type="GO" id="GO:0140359">
    <property type="term" value="F:ABC-type transporter activity"/>
    <property type="evidence" value="ECO:0007669"/>
    <property type="project" value="InterPro"/>
</dbReference>
<keyword evidence="7 9" id="KW-0472">Membrane</keyword>
<reference evidence="12" key="1">
    <citation type="submission" date="2022-07" db="EMBL/GenBank/DDBJ databases">
        <title>Fungi with potential for degradation of polypropylene.</title>
        <authorList>
            <person name="Gostincar C."/>
        </authorList>
    </citation>
    <scope>NUCLEOTIDE SEQUENCE</scope>
    <source>
        <strain evidence="12">EXF-13308</strain>
    </source>
</reference>
<keyword evidence="2" id="KW-0813">Transport</keyword>
<keyword evidence="13" id="KW-1185">Reference proteome</keyword>
<evidence type="ECO:0000259" key="10">
    <source>
        <dbReference type="PROSITE" id="PS50893"/>
    </source>
</evidence>
<evidence type="ECO:0000256" key="6">
    <source>
        <dbReference type="ARBA" id="ARBA00022989"/>
    </source>
</evidence>
<feature type="region of interest" description="Disordered" evidence="8">
    <location>
        <begin position="296"/>
        <end position="329"/>
    </location>
</feature>
<comment type="caution">
    <text evidence="12">The sequence shown here is derived from an EMBL/GenBank/DDBJ whole genome shotgun (WGS) entry which is preliminary data.</text>
</comment>
<dbReference type="CDD" id="cd03250">
    <property type="entry name" value="ABCC_MRP_domain1"/>
    <property type="match status" value="1"/>
</dbReference>
<keyword evidence="6 9" id="KW-1133">Transmembrane helix</keyword>
<evidence type="ECO:0000313" key="12">
    <source>
        <dbReference type="EMBL" id="KAJ9143760.1"/>
    </source>
</evidence>
<dbReference type="PROSITE" id="PS50893">
    <property type="entry name" value="ABC_TRANSPORTER_2"/>
    <property type="match status" value="2"/>
</dbReference>
<dbReference type="PROSITE" id="PS00211">
    <property type="entry name" value="ABC_TRANSPORTER_1"/>
    <property type="match status" value="2"/>
</dbReference>
<dbReference type="InterPro" id="IPR003439">
    <property type="entry name" value="ABC_transporter-like_ATP-bd"/>
</dbReference>
<dbReference type="SMART" id="SM00382">
    <property type="entry name" value="AAA"/>
    <property type="match status" value="2"/>
</dbReference>
<feature type="transmembrane region" description="Helical" evidence="9">
    <location>
        <begin position="387"/>
        <end position="405"/>
    </location>
</feature>
<feature type="compositionally biased region" description="Low complexity" evidence="8">
    <location>
        <begin position="1466"/>
        <end position="1479"/>
    </location>
</feature>
<feature type="transmembrane region" description="Helical" evidence="9">
    <location>
        <begin position="1114"/>
        <end position="1132"/>
    </location>
</feature>
<gene>
    <name evidence="12" type="ORF">NKR23_g6384</name>
</gene>
<evidence type="ECO:0000256" key="5">
    <source>
        <dbReference type="ARBA" id="ARBA00022840"/>
    </source>
</evidence>
<proteinExistence type="predicted"/>
<evidence type="ECO:0000256" key="8">
    <source>
        <dbReference type="SAM" id="MobiDB-lite"/>
    </source>
</evidence>
<dbReference type="PANTHER" id="PTHR24223:SF464">
    <property type="entry name" value="ABC-TYPE TRANSPORTER CICA"/>
    <property type="match status" value="1"/>
</dbReference>
<accession>A0AA38VE87</accession>
<evidence type="ECO:0000256" key="7">
    <source>
        <dbReference type="ARBA" id="ARBA00023136"/>
    </source>
</evidence>
<dbReference type="Pfam" id="PF00664">
    <property type="entry name" value="ABC_membrane"/>
    <property type="match status" value="2"/>
</dbReference>
<dbReference type="InterPro" id="IPR027417">
    <property type="entry name" value="P-loop_NTPase"/>
</dbReference>
<evidence type="ECO:0000256" key="4">
    <source>
        <dbReference type="ARBA" id="ARBA00022741"/>
    </source>
</evidence>
<keyword evidence="3 9" id="KW-0812">Transmembrane</keyword>
<feature type="compositionally biased region" description="Acidic residues" evidence="8">
    <location>
        <begin position="25"/>
        <end position="34"/>
    </location>
</feature>
<dbReference type="FunFam" id="3.40.50.300:FF:000565">
    <property type="entry name" value="ABC bile acid transporter"/>
    <property type="match status" value="1"/>
</dbReference>
<feature type="domain" description="ABC transporter" evidence="10">
    <location>
        <begin position="1201"/>
        <end position="1447"/>
    </location>
</feature>
<feature type="compositionally biased region" description="Basic and acidic residues" evidence="8">
    <location>
        <begin position="1480"/>
        <end position="1490"/>
    </location>
</feature>
<evidence type="ECO:0000256" key="3">
    <source>
        <dbReference type="ARBA" id="ARBA00022692"/>
    </source>
</evidence>
<dbReference type="GO" id="GO:0016887">
    <property type="term" value="F:ATP hydrolysis activity"/>
    <property type="evidence" value="ECO:0007669"/>
    <property type="project" value="InterPro"/>
</dbReference>
<dbReference type="InterPro" id="IPR036640">
    <property type="entry name" value="ABC1_TM_sf"/>
</dbReference>
<dbReference type="PANTHER" id="PTHR24223">
    <property type="entry name" value="ATP-BINDING CASSETTE SUB-FAMILY C"/>
    <property type="match status" value="1"/>
</dbReference>
<evidence type="ECO:0000256" key="1">
    <source>
        <dbReference type="ARBA" id="ARBA00004141"/>
    </source>
</evidence>
<feature type="region of interest" description="Disordered" evidence="8">
    <location>
        <begin position="567"/>
        <end position="610"/>
    </location>
</feature>
<evidence type="ECO:0000256" key="9">
    <source>
        <dbReference type="SAM" id="Phobius"/>
    </source>
</evidence>
<dbReference type="GO" id="GO:0016020">
    <property type="term" value="C:membrane"/>
    <property type="evidence" value="ECO:0007669"/>
    <property type="project" value="UniProtKB-SubCell"/>
</dbReference>
<name>A0AA38VE87_9PEZI</name>
<keyword evidence="4" id="KW-0547">Nucleotide-binding</keyword>
<feature type="transmembrane region" description="Helical" evidence="9">
    <location>
        <begin position="925"/>
        <end position="949"/>
    </location>
</feature>
<feature type="compositionally biased region" description="Basic and acidic residues" evidence="8">
    <location>
        <begin position="1"/>
        <end position="11"/>
    </location>
</feature>
<evidence type="ECO:0000256" key="2">
    <source>
        <dbReference type="ARBA" id="ARBA00022448"/>
    </source>
</evidence>
<evidence type="ECO:0000313" key="13">
    <source>
        <dbReference type="Proteomes" id="UP001174694"/>
    </source>
</evidence>
<dbReference type="CDD" id="cd18597">
    <property type="entry name" value="ABC_6TM_YOR1_D1_like"/>
    <property type="match status" value="1"/>
</dbReference>
<dbReference type="Gene3D" id="1.20.1560.10">
    <property type="entry name" value="ABC transporter type 1, transmembrane domain"/>
    <property type="match status" value="2"/>
</dbReference>
<dbReference type="CDD" id="cd18606">
    <property type="entry name" value="ABC_6TM_YOR1_D2_like"/>
    <property type="match status" value="1"/>
</dbReference>
<protein>
    <submittedName>
        <fullName evidence="12">Oligomycin resistance ATP-dependent permease YOR1</fullName>
    </submittedName>
</protein>
<dbReference type="FunFam" id="3.40.50.300:FF:002040">
    <property type="entry name" value="ABC multidrug transporter (Eurofung)"/>
    <property type="match status" value="1"/>
</dbReference>
<dbReference type="GO" id="GO:0005524">
    <property type="term" value="F:ATP binding"/>
    <property type="evidence" value="ECO:0007669"/>
    <property type="project" value="UniProtKB-KW"/>
</dbReference>
<sequence>MAGSRYEKEMDAGDPIADANRPLDDEREPVDDEKEIAKDAALDKDVEEEIRPVTAQSEGEERPADLDRMKSYATETSVATGAPSNHGTARNKWYQKVNPLRWGGIPPVPTEREISREYKANFLSKLIFSWQAPLMSVGYKRTLEQNDIWTVNPDRSVEKMAAQLKRSFNERVAKGESHPLLRALHEIYCFEFWLGGACQLVSSIMQVMSPFTLRYLIQFATDAYIAQVQGLPLPSIGRGLGLVFGVTAMQIIQSLCTNHFIYRGMLIGGQSRGALISVIYDKSMVISGRAKAGGAALTEGSEPAEEQTTGEEKEKKKSKKGKKGDSDGKAGVLGDGAGWGNGRVVNLMSVDTYRVDQACGLFHITWTAPISCLITLVMLLVNLTYSALSGFALLVLGMPLLTRAMKSLFRRRKEINTITDQRVSLTQEILQSVRFVKYFGWESSFLKRLEEFRKKEIASIQILLAIRNGIMAISLSLPIFASMLSFITYSLSNHNLAPAEIFSSLALFNGLRMPLNLLPLVIGQVTDAWSSLNRIEEYLLAEEQEEDVSFKPDDEYALELHDASFTWERTPTQSQEGTTGGSADKKTDQKKTKGGLKGSQAPEEIVEDNGSTLVEEREPFKLHDLNLQIGRNELVAVIGTVGSGKSSLLSALAGDMRKTTGEVVLGASRAFCPQYAWIQNTTVRGNILFGKELDRSWYKDVIKACALQPDLDMLPNGDMTEIGERGITISGGQKQRLNIARAIYYDADIILMDDPLSAVDAHVGRHIFDNAILGLLKDKARILATHQLWVLNRCDRIIWMEQGKIHAIDTFDNLMKNHTGFQQLMESTALEDKKDDEGAVQIVNPQEGGQKKKKKGKGMMQTEDRAVASVPWSVYGAYVKASGTILNAPFAIGLLLLAQGANIMTSLWLSYWTSDKYDLSMGQYIGIYAGLAALQVILMFSFMVSLSIYGTTASKTMLRQAITRVLRAPMSFFDTTPLGRITNRFSRDVDVMDNNLSDAMRMYFLSIASILAVFALIIAFFHYFAIALVPLFFLFLFATSYYRSSAREMKRWESVLRSTVFAKFGEGLSGVACIRAYGLKDRFTADLRKAIDEMNAAYYLTFSNQRWLSVRLDMIGNMLVFTTGILVVTERFNVSPSIAGLVLSYILAIVQMIQFTVRQLAEVENGMNAVERLLYYGTQLEEEAPLHTIDVRPTWPEKGEIVFDNVEMRYRAGLPLVLQGLDMHVRGGERIGIVGRTGAGKSSIMSTLFRLVELSGGHITIDGIDISTIGLSDLRKRLAIIPQDPTLFRGTVRSNLDPFDEHTDLELWSALRQADLVPREGPLAEDGAPAARDLSRIHLDSVVEEDGLNFSLGQRQLMALARALVRGSQIIVCDEATSSVDMETDDKIQATIASGFRGKTLLCIAHRLRTIIGYDRICVMDKGRIAELDTPLALWRMEGGIFRGMCDRSGIKVEDIRGAKEELERAAAAGSSSVAGSSRVRGEDKEKDEL</sequence>
<feature type="domain" description="ABC transmembrane type-1" evidence="11">
    <location>
        <begin position="193"/>
        <end position="527"/>
    </location>
</feature>
<feature type="compositionally biased region" description="Polar residues" evidence="8">
    <location>
        <begin position="567"/>
        <end position="577"/>
    </location>
</feature>
<evidence type="ECO:0000259" key="11">
    <source>
        <dbReference type="PROSITE" id="PS50929"/>
    </source>
</evidence>
<dbReference type="Pfam" id="PF00005">
    <property type="entry name" value="ABC_tran"/>
    <property type="match status" value="2"/>
</dbReference>
<dbReference type="InterPro" id="IPR011527">
    <property type="entry name" value="ABC1_TM_dom"/>
</dbReference>
<feature type="domain" description="ABC transporter" evidence="10">
    <location>
        <begin position="606"/>
        <end position="827"/>
    </location>
</feature>
<dbReference type="InterPro" id="IPR050173">
    <property type="entry name" value="ABC_transporter_C-like"/>
</dbReference>
<feature type="transmembrane region" description="Helical" evidence="9">
    <location>
        <begin position="1024"/>
        <end position="1042"/>
    </location>
</feature>
<comment type="subcellular location">
    <subcellularLocation>
        <location evidence="1">Membrane</location>
        <topology evidence="1">Multi-pass membrane protein</topology>
    </subcellularLocation>
</comment>
<dbReference type="InterPro" id="IPR003593">
    <property type="entry name" value="AAA+_ATPase"/>
</dbReference>
<feature type="transmembrane region" description="Helical" evidence="9">
    <location>
        <begin position="1002"/>
        <end position="1018"/>
    </location>
</feature>
<organism evidence="12 13">
    <name type="scientific">Pleurostoma richardsiae</name>
    <dbReference type="NCBI Taxonomy" id="41990"/>
    <lineage>
        <taxon>Eukaryota</taxon>
        <taxon>Fungi</taxon>
        <taxon>Dikarya</taxon>
        <taxon>Ascomycota</taxon>
        <taxon>Pezizomycotina</taxon>
        <taxon>Sordariomycetes</taxon>
        <taxon>Sordariomycetidae</taxon>
        <taxon>Calosphaeriales</taxon>
        <taxon>Pleurostomataceae</taxon>
        <taxon>Pleurostoma</taxon>
    </lineage>
</organism>
<dbReference type="InterPro" id="IPR017871">
    <property type="entry name" value="ABC_transporter-like_CS"/>
</dbReference>
<dbReference type="SUPFAM" id="SSF52540">
    <property type="entry name" value="P-loop containing nucleoside triphosphate hydrolases"/>
    <property type="match status" value="2"/>
</dbReference>
<dbReference type="PROSITE" id="PS50929">
    <property type="entry name" value="ABC_TM1F"/>
    <property type="match status" value="2"/>
</dbReference>
<dbReference type="Gene3D" id="3.40.50.300">
    <property type="entry name" value="P-loop containing nucleotide triphosphate hydrolases"/>
    <property type="match status" value="2"/>
</dbReference>
<feature type="domain" description="ABC transmembrane type-1" evidence="11">
    <location>
        <begin position="890"/>
        <end position="1165"/>
    </location>
</feature>
<dbReference type="CDD" id="cd03244">
    <property type="entry name" value="ABCC_MRP_domain2"/>
    <property type="match status" value="1"/>
</dbReference>
<feature type="region of interest" description="Disordered" evidence="8">
    <location>
        <begin position="1"/>
        <end position="66"/>
    </location>
</feature>
<dbReference type="FunFam" id="1.20.1560.10:FF:000010">
    <property type="entry name" value="Multidrug resistance-associated ABC transporter"/>
    <property type="match status" value="1"/>
</dbReference>
<feature type="transmembrane region" description="Helical" evidence="9">
    <location>
        <begin position="358"/>
        <end position="381"/>
    </location>
</feature>
<dbReference type="Proteomes" id="UP001174694">
    <property type="component" value="Unassembled WGS sequence"/>
</dbReference>
<dbReference type="SUPFAM" id="SSF90123">
    <property type="entry name" value="ABC transporter transmembrane region"/>
    <property type="match status" value="2"/>
</dbReference>
<feature type="transmembrane region" description="Helical" evidence="9">
    <location>
        <begin position="501"/>
        <end position="522"/>
    </location>
</feature>
<feature type="compositionally biased region" description="Basic and acidic residues" evidence="8">
    <location>
        <begin position="35"/>
        <end position="44"/>
    </location>
</feature>
<feature type="transmembrane region" description="Helical" evidence="9">
    <location>
        <begin position="462"/>
        <end position="489"/>
    </location>
</feature>
<dbReference type="EMBL" id="JANBVO010000018">
    <property type="protein sequence ID" value="KAJ9143760.1"/>
    <property type="molecule type" value="Genomic_DNA"/>
</dbReference>